<dbReference type="SUPFAM" id="SSF56300">
    <property type="entry name" value="Metallo-dependent phosphatases"/>
    <property type="match status" value="1"/>
</dbReference>
<dbReference type="AlphaFoldDB" id="A0A3M0A0G0"/>
<comment type="caution">
    <text evidence="3">The sequence shown here is derived from an EMBL/GenBank/DDBJ whole genome shotgun (WGS) entry which is preliminary data.</text>
</comment>
<dbReference type="OrthoDB" id="9801109at2"/>
<feature type="binding site" evidence="2">
    <location>
        <position position="72"/>
    </location>
    <ligand>
        <name>Fe cation</name>
        <dbReference type="ChEBI" id="CHEBI:24875"/>
        <label>2</label>
    </ligand>
</feature>
<evidence type="ECO:0000256" key="2">
    <source>
        <dbReference type="PIRSR" id="PIRSR004789-51"/>
    </source>
</evidence>
<protein>
    <recommendedName>
        <fullName evidence="5">Capsule synthesis protein CapA domain-containing protein</fullName>
    </recommendedName>
</protein>
<dbReference type="InterPro" id="IPR029052">
    <property type="entry name" value="Metallo-depent_PP-like"/>
</dbReference>
<dbReference type="PANTHER" id="PTHR36303">
    <property type="entry name" value="2',3'-CYCLIC-NUCLEOTIDE 2'-PHOSPHODIESTERASE"/>
    <property type="match status" value="1"/>
</dbReference>
<feature type="binding site" evidence="2">
    <location>
        <position position="45"/>
    </location>
    <ligand>
        <name>Fe cation</name>
        <dbReference type="ChEBI" id="CHEBI:24875"/>
        <label>1</label>
    </ligand>
</feature>
<feature type="binding site" evidence="2">
    <location>
        <position position="44"/>
    </location>
    <ligand>
        <name>Fe cation</name>
        <dbReference type="ChEBI" id="CHEBI:24875"/>
        <label>1</label>
    </ligand>
</feature>
<organism evidence="3 4">
    <name type="scientific">Metamycoplasma subdolum</name>
    <dbReference type="NCBI Taxonomy" id="92407"/>
    <lineage>
        <taxon>Bacteria</taxon>
        <taxon>Bacillati</taxon>
        <taxon>Mycoplasmatota</taxon>
        <taxon>Mycoplasmoidales</taxon>
        <taxon>Metamycoplasmataceae</taxon>
        <taxon>Metamycoplasma</taxon>
    </lineage>
</organism>
<dbReference type="InterPro" id="IPR005235">
    <property type="entry name" value="YmdB-like"/>
</dbReference>
<feature type="binding site" evidence="2">
    <location>
        <position position="44"/>
    </location>
    <ligand>
        <name>Fe cation</name>
        <dbReference type="ChEBI" id="CHEBI:24875"/>
        <label>2</label>
    </ligand>
</feature>
<feature type="binding site" evidence="2">
    <location>
        <position position="187"/>
    </location>
    <ligand>
        <name>Fe cation</name>
        <dbReference type="ChEBI" id="CHEBI:24875"/>
        <label>1</label>
    </ligand>
</feature>
<gene>
    <name evidence="3" type="ORF">JN00_0323</name>
</gene>
<accession>A0A3M0A0G0</accession>
<dbReference type="Proteomes" id="UP000267246">
    <property type="component" value="Unassembled WGS sequence"/>
</dbReference>
<evidence type="ECO:0000313" key="3">
    <source>
        <dbReference type="EMBL" id="RMA78493.1"/>
    </source>
</evidence>
<dbReference type="Gene3D" id="3.60.21.10">
    <property type="match status" value="1"/>
</dbReference>
<dbReference type="PANTHER" id="PTHR36303:SF1">
    <property type="entry name" value="2',3'-CYCLIC-NUCLEOTIDE 2'-PHOSPHODIESTERASE"/>
    <property type="match status" value="1"/>
</dbReference>
<feature type="binding site" evidence="2">
    <location>
        <position position="160"/>
    </location>
    <ligand>
        <name>Fe cation</name>
        <dbReference type="ChEBI" id="CHEBI:24875"/>
        <label>2</label>
    </ligand>
</feature>
<keyword evidence="2" id="KW-0479">Metal-binding</keyword>
<sequence length="269" mass="30311">MESNNINVLFLGDIFGDPGIQVVKKYLPKLKKDHKIDFVIAQAENVSGRKGFVPSDYKKLKEIGIDAFTLGNHVWAKGEISSIIANEDLIRPANINENYPGSGIRFFKIKNKKIAIVSMLGINFNPLLAPWHESSANNFFDEFDKLYGSNYADYWIIDFHGETTSEKAVFGLYIDGKVDALFGTHTHVQTNDARVLPNGTYFITDAGMCGPTNCAIGADYNSVYQQMRYHLNSRFKVSTNKCQVNGVVFTLTKDFNEKRITPINFIEEE</sequence>
<dbReference type="EMBL" id="REFI01000007">
    <property type="protein sequence ID" value="RMA78493.1"/>
    <property type="molecule type" value="Genomic_DNA"/>
</dbReference>
<evidence type="ECO:0000313" key="4">
    <source>
        <dbReference type="Proteomes" id="UP000267246"/>
    </source>
</evidence>
<feature type="binding site" evidence="2">
    <location>
        <position position="13"/>
    </location>
    <ligand>
        <name>Fe cation</name>
        <dbReference type="ChEBI" id="CHEBI:24875"/>
        <label>1</label>
    </ligand>
</feature>
<dbReference type="RefSeq" id="WP_121940799.1">
    <property type="nucleotide sequence ID" value="NZ_CP137846.1"/>
</dbReference>
<dbReference type="PIRSF" id="PIRSF004789">
    <property type="entry name" value="DR1281"/>
    <property type="match status" value="1"/>
</dbReference>
<evidence type="ECO:0008006" key="5">
    <source>
        <dbReference type="Google" id="ProtNLM"/>
    </source>
</evidence>
<name>A0A3M0A0G0_9BACT</name>
<dbReference type="GO" id="GO:0046872">
    <property type="term" value="F:metal ion binding"/>
    <property type="evidence" value="ECO:0007669"/>
    <property type="project" value="UniProtKB-KW"/>
</dbReference>
<keyword evidence="4" id="KW-1185">Reference proteome</keyword>
<reference evidence="3 4" key="1">
    <citation type="submission" date="2018-10" db="EMBL/GenBank/DDBJ databases">
        <title>Genomic Encyclopedia of Archaeal and Bacterial Type Strains, Phase II (KMG-II): from individual species to whole genera.</title>
        <authorList>
            <person name="Goeker M."/>
        </authorList>
    </citation>
    <scope>NUCLEOTIDE SEQUENCE [LARGE SCALE GENOMIC DNA]</scope>
    <source>
        <strain evidence="3 4">ATCC 29870</strain>
    </source>
</reference>
<feature type="binding site" evidence="2">
    <location>
        <position position="185"/>
    </location>
    <ligand>
        <name>Fe cation</name>
        <dbReference type="ChEBI" id="CHEBI:24875"/>
        <label>2</label>
    </ligand>
</feature>
<dbReference type="Pfam" id="PF13277">
    <property type="entry name" value="YmdB"/>
    <property type="match status" value="1"/>
</dbReference>
<feature type="active site" description="Proton donor" evidence="1">
    <location>
        <position position="73"/>
    </location>
</feature>
<evidence type="ECO:0000256" key="1">
    <source>
        <dbReference type="PIRSR" id="PIRSR004789-50"/>
    </source>
</evidence>
<proteinExistence type="predicted"/>
<dbReference type="GO" id="GO:0004113">
    <property type="term" value="F:2',3'-cyclic-nucleotide 3'-phosphodiesterase activity"/>
    <property type="evidence" value="ECO:0007669"/>
    <property type="project" value="TreeGrafter"/>
</dbReference>